<name>C3ZXZ8_BRAFL</name>
<dbReference type="AlphaFoldDB" id="C3ZXZ8"/>
<organism>
    <name type="scientific">Branchiostoma floridae</name>
    <name type="common">Florida lancelet</name>
    <name type="synonym">Amphioxus</name>
    <dbReference type="NCBI Taxonomy" id="7739"/>
    <lineage>
        <taxon>Eukaryota</taxon>
        <taxon>Metazoa</taxon>
        <taxon>Chordata</taxon>
        <taxon>Cephalochordata</taxon>
        <taxon>Leptocardii</taxon>
        <taxon>Amphioxiformes</taxon>
        <taxon>Branchiostomatidae</taxon>
        <taxon>Branchiostoma</taxon>
    </lineage>
</organism>
<protein>
    <recommendedName>
        <fullName evidence="2">Death domain-containing protein</fullName>
    </recommendedName>
</protein>
<dbReference type="GO" id="GO:0007165">
    <property type="term" value="P:signal transduction"/>
    <property type="evidence" value="ECO:0007669"/>
    <property type="project" value="InterPro"/>
</dbReference>
<gene>
    <name evidence="3" type="ORF">BRAFLDRAFT_106346</name>
</gene>
<evidence type="ECO:0000256" key="1">
    <source>
        <dbReference type="SAM" id="Phobius"/>
    </source>
</evidence>
<dbReference type="InterPro" id="IPR016729">
    <property type="entry name" value="FADD"/>
</dbReference>
<keyword evidence="1" id="KW-0472">Membrane</keyword>
<proteinExistence type="predicted"/>
<reference evidence="3" key="1">
    <citation type="journal article" date="2008" name="Nature">
        <title>The amphioxus genome and the evolution of the chordate karyotype.</title>
        <authorList>
            <consortium name="US DOE Joint Genome Institute (JGI-PGF)"/>
            <person name="Putnam N.H."/>
            <person name="Butts T."/>
            <person name="Ferrier D.E.K."/>
            <person name="Furlong R.F."/>
            <person name="Hellsten U."/>
            <person name="Kawashima T."/>
            <person name="Robinson-Rechavi M."/>
            <person name="Shoguchi E."/>
            <person name="Terry A."/>
            <person name="Yu J.-K."/>
            <person name="Benito-Gutierrez E.L."/>
            <person name="Dubchak I."/>
            <person name="Garcia-Fernandez J."/>
            <person name="Gibson-Brown J.J."/>
            <person name="Grigoriev I.V."/>
            <person name="Horton A.C."/>
            <person name="de Jong P.J."/>
            <person name="Jurka J."/>
            <person name="Kapitonov V.V."/>
            <person name="Kohara Y."/>
            <person name="Kuroki Y."/>
            <person name="Lindquist E."/>
            <person name="Lucas S."/>
            <person name="Osoegawa K."/>
            <person name="Pennacchio L.A."/>
            <person name="Salamov A.A."/>
            <person name="Satou Y."/>
            <person name="Sauka-Spengler T."/>
            <person name="Schmutz J."/>
            <person name="Shin-I T."/>
            <person name="Toyoda A."/>
            <person name="Bronner-Fraser M."/>
            <person name="Fujiyama A."/>
            <person name="Holland L.Z."/>
            <person name="Holland P.W.H."/>
            <person name="Satoh N."/>
            <person name="Rokhsar D.S."/>
        </authorList>
    </citation>
    <scope>NUCLEOTIDE SEQUENCE [LARGE SCALE GENOMIC DNA]</scope>
    <source>
        <strain evidence="3">S238N-H82</strain>
        <tissue evidence="3">Testes</tissue>
    </source>
</reference>
<keyword evidence="1" id="KW-1133">Transmembrane helix</keyword>
<dbReference type="CDD" id="cd01670">
    <property type="entry name" value="Death"/>
    <property type="match status" value="1"/>
</dbReference>
<feature type="domain" description="Death" evidence="2">
    <location>
        <begin position="222"/>
        <end position="295"/>
    </location>
</feature>
<evidence type="ECO:0000259" key="2">
    <source>
        <dbReference type="PROSITE" id="PS50017"/>
    </source>
</evidence>
<evidence type="ECO:0000313" key="3">
    <source>
        <dbReference type="EMBL" id="EEN42575.1"/>
    </source>
</evidence>
<dbReference type="InterPro" id="IPR000488">
    <property type="entry name" value="Death_dom"/>
</dbReference>
<dbReference type="InParanoid" id="C3ZXZ8"/>
<dbReference type="PANTHER" id="PTHR15077:SF12">
    <property type="entry name" value="DEATH DOMAIN-CONTAINING PROTEIN"/>
    <property type="match status" value="1"/>
</dbReference>
<dbReference type="Gene3D" id="1.10.533.10">
    <property type="entry name" value="Death Domain, Fas"/>
    <property type="match status" value="1"/>
</dbReference>
<dbReference type="PROSITE" id="PS50017">
    <property type="entry name" value="DEATH_DOMAIN"/>
    <property type="match status" value="1"/>
</dbReference>
<dbReference type="InterPro" id="IPR011029">
    <property type="entry name" value="DEATH-like_dom_sf"/>
</dbReference>
<dbReference type="SMART" id="SM00005">
    <property type="entry name" value="DEATH"/>
    <property type="match status" value="1"/>
</dbReference>
<dbReference type="SUPFAM" id="SSF47986">
    <property type="entry name" value="DEATH domain"/>
    <property type="match status" value="1"/>
</dbReference>
<dbReference type="EMBL" id="GG666719">
    <property type="protein sequence ID" value="EEN42575.1"/>
    <property type="molecule type" value="Genomic_DNA"/>
</dbReference>
<dbReference type="PANTHER" id="PTHR15077">
    <property type="entry name" value="FAS-ASSOCIATING DEATH DOMAIN-CONTAINING PROTEIN FADD"/>
    <property type="match status" value="1"/>
</dbReference>
<dbReference type="STRING" id="7739.C3ZXZ8"/>
<keyword evidence="1" id="KW-0812">Transmembrane</keyword>
<feature type="transmembrane region" description="Helical" evidence="1">
    <location>
        <begin position="29"/>
        <end position="51"/>
    </location>
</feature>
<sequence length="298" mass="33694">MGRRCDLCPRALFPSDDGLNDEVSAKEPFNIATVLAVSLCVMVLVMVVYMIRRFSRRRCKQKRMSLLRRLMPKNDDDDDDETTFAFQEGYCLECPAAMPAQTNILDSSMSLGLSDTAPSYIRHSMHAFSVNSFQDENFDNTRYHHMDLTEPKVQLGHSDSAELKTPGLHQTVTGSCQSLASAGSCETSASSLAYRRRIQERLAGVFKEVLSRGAMEHLVSGLGQEWKTVARRLGLSQPEIDHILNENRANLEEQIYEMIREWQQCRAGHASIAELYGVLLECNRQDLINQLRSLENDN</sequence>
<dbReference type="Pfam" id="PF00531">
    <property type="entry name" value="Death"/>
    <property type="match status" value="1"/>
</dbReference>
<accession>C3ZXZ8</accession>